<name>A0ABS3J8R3_9HYPH</name>
<dbReference type="SUPFAM" id="SSF142764">
    <property type="entry name" value="YgbK-like"/>
    <property type="match status" value="1"/>
</dbReference>
<evidence type="ECO:0000256" key="4">
    <source>
        <dbReference type="ARBA" id="ARBA00022777"/>
    </source>
</evidence>
<evidence type="ECO:0000256" key="3">
    <source>
        <dbReference type="ARBA" id="ARBA00022741"/>
    </source>
</evidence>
<comment type="caution">
    <text evidence="9">The sequence shown here is derived from an EMBL/GenBank/DDBJ whole genome shotgun (WGS) entry which is preliminary data.</text>
</comment>
<keyword evidence="6" id="KW-0119">Carbohydrate metabolism</keyword>
<evidence type="ECO:0000256" key="1">
    <source>
        <dbReference type="ARBA" id="ARBA00005715"/>
    </source>
</evidence>
<dbReference type="GO" id="GO:0016301">
    <property type="term" value="F:kinase activity"/>
    <property type="evidence" value="ECO:0007669"/>
    <property type="project" value="UniProtKB-KW"/>
</dbReference>
<keyword evidence="10" id="KW-1185">Reference proteome</keyword>
<dbReference type="Gene3D" id="3.40.980.20">
    <property type="entry name" value="Four-carbon acid sugar kinase, nucleotide binding domain"/>
    <property type="match status" value="1"/>
</dbReference>
<evidence type="ECO:0000313" key="10">
    <source>
        <dbReference type="Proteomes" id="UP000664288"/>
    </source>
</evidence>
<feature type="domain" description="Four-carbon acid sugar kinase nucleotide binding" evidence="8">
    <location>
        <begin position="269"/>
        <end position="348"/>
    </location>
</feature>
<sequence length="373" mass="38133">MSEVLIIADDLTGALDSSVVFAERGLRTVVARRPADLAEALAAGAEVVAVNTGSREVPAETALALLDQVFEAAAAAKIPILFKKVDSRLKGHAAAETGRLARLSGRGTVVVAPALPSLGRVVRAGSLTGRGLPVPVDVAALFDGLPATIVVPDTACETDFAALTAWCTPETLFAGARSLAAALASHVAHSLLSPADGRVTRPPTLRLPMVMAVGSRDPITLEQLDRLTGRGDMAEIEAPDGRLPAEGWGDSALTLARMTQGGGGVDAAAAGAEFACRVCALVEARRPATLLACGGETADALLGRLGIGVLFPCGEAETGVPVSTVRLPGGRTLTLVTKSGGFGDPGTLLRLVEALQPVDKSSEDRLREDKGHG</sequence>
<evidence type="ECO:0000256" key="2">
    <source>
        <dbReference type="ARBA" id="ARBA00022679"/>
    </source>
</evidence>
<keyword evidence="2" id="KW-0808">Transferase</keyword>
<proteinExistence type="inferred from homology"/>
<organism evidence="9 10">
    <name type="scientific">Jiella sonneratiae</name>
    <dbReference type="NCBI Taxonomy" id="2816856"/>
    <lineage>
        <taxon>Bacteria</taxon>
        <taxon>Pseudomonadati</taxon>
        <taxon>Pseudomonadota</taxon>
        <taxon>Alphaproteobacteria</taxon>
        <taxon>Hyphomicrobiales</taxon>
        <taxon>Aurantimonadaceae</taxon>
        <taxon>Jiella</taxon>
    </lineage>
</organism>
<evidence type="ECO:0000256" key="5">
    <source>
        <dbReference type="ARBA" id="ARBA00022840"/>
    </source>
</evidence>
<dbReference type="InterPro" id="IPR031475">
    <property type="entry name" value="NBD_C"/>
</dbReference>
<dbReference type="InterPro" id="IPR042213">
    <property type="entry name" value="NBD_C_sf"/>
</dbReference>
<dbReference type="RefSeq" id="WP_207352695.1">
    <property type="nucleotide sequence ID" value="NZ_JAFMPY010000031.1"/>
</dbReference>
<reference evidence="9 10" key="1">
    <citation type="submission" date="2021-03" db="EMBL/GenBank/DDBJ databases">
        <title>Whole genome sequence of Jiella sp. MQZ13P-4.</title>
        <authorList>
            <person name="Tuo L."/>
        </authorList>
    </citation>
    <scope>NUCLEOTIDE SEQUENCE [LARGE SCALE GENOMIC DNA]</scope>
    <source>
        <strain evidence="9 10">MQZ13P-4</strain>
    </source>
</reference>
<evidence type="ECO:0000256" key="6">
    <source>
        <dbReference type="ARBA" id="ARBA00023277"/>
    </source>
</evidence>
<dbReference type="InterPro" id="IPR037051">
    <property type="entry name" value="4-carb_acid_sugar_kinase_N_sf"/>
</dbReference>
<keyword evidence="4 9" id="KW-0418">Kinase</keyword>
<evidence type="ECO:0000313" key="9">
    <source>
        <dbReference type="EMBL" id="MBO0906061.1"/>
    </source>
</evidence>
<dbReference type="Gene3D" id="3.40.50.10840">
    <property type="entry name" value="Putative sugar-binding, N-terminal domain"/>
    <property type="match status" value="1"/>
</dbReference>
<comment type="similarity">
    <text evidence="1">Belongs to the four-carbon acid sugar kinase family.</text>
</comment>
<keyword evidence="3" id="KW-0547">Nucleotide-binding</keyword>
<dbReference type="Proteomes" id="UP000664288">
    <property type="component" value="Unassembled WGS sequence"/>
</dbReference>
<evidence type="ECO:0000259" key="8">
    <source>
        <dbReference type="Pfam" id="PF17042"/>
    </source>
</evidence>
<feature type="domain" description="Four-carbon acid sugar kinase N-terminal" evidence="7">
    <location>
        <begin position="5"/>
        <end position="131"/>
    </location>
</feature>
<dbReference type="EMBL" id="JAFMPY010000031">
    <property type="protein sequence ID" value="MBO0906061.1"/>
    <property type="molecule type" value="Genomic_DNA"/>
</dbReference>
<dbReference type="InterPro" id="IPR010737">
    <property type="entry name" value="4-carb_acid_sugar_kinase_N"/>
</dbReference>
<dbReference type="Pfam" id="PF07005">
    <property type="entry name" value="SBD_N"/>
    <property type="match status" value="1"/>
</dbReference>
<accession>A0ABS3J8R3</accession>
<dbReference type="Pfam" id="PF17042">
    <property type="entry name" value="NBD_C"/>
    <property type="match status" value="1"/>
</dbReference>
<keyword evidence="5" id="KW-0067">ATP-binding</keyword>
<protein>
    <submittedName>
        <fullName evidence="9">Four-carbon acid sugar kinase family protein</fullName>
    </submittedName>
</protein>
<gene>
    <name evidence="9" type="ORF">J1C47_20630</name>
</gene>
<evidence type="ECO:0000259" key="7">
    <source>
        <dbReference type="Pfam" id="PF07005"/>
    </source>
</evidence>